<protein>
    <submittedName>
        <fullName evidence="5">40442_t:CDS:1</fullName>
    </submittedName>
</protein>
<evidence type="ECO:0000259" key="4">
    <source>
        <dbReference type="PROSITE" id="PS50118"/>
    </source>
</evidence>
<evidence type="ECO:0000256" key="2">
    <source>
        <dbReference type="ARBA" id="ARBA00023242"/>
    </source>
</evidence>
<sequence>MINKKLLSIKQIKSQRKKQIHYYKTAVFKDKLRLSIENNIHKFIYNKEDFIFKHTIEQLLAPCKKTRGKQGRITRPQNAFILYRKDIQDEIKKENPNASFEQISKIIGEQWANASDETKNRYILLSQLCSRVHHDIFPNYKFSPRLKEGLKKKTKIMPKESLEESSKPWSPLSSIMVLNEPQPSLSEQTFPLDINIPQENYGVINVSQETQFTDELQSLNPMPELIDLLHSNQQFTTDQLIYTNYLDYETQSTEILPFNFDENTCVDTTLPFCFDENARIGTTSTLHFSHNIPQDLNNYPISTVNPNVFLFDPTFTFNSIESTDEQLYNIFDFPNIQQ</sequence>
<dbReference type="Gene3D" id="1.10.30.10">
    <property type="entry name" value="High mobility group box domain"/>
    <property type="match status" value="1"/>
</dbReference>
<gene>
    <name evidence="5" type="ORF">GMARGA_LOCUS18981</name>
</gene>
<dbReference type="EMBL" id="CAJVQB010015544">
    <property type="protein sequence ID" value="CAG8775140.1"/>
    <property type="molecule type" value="Genomic_DNA"/>
</dbReference>
<dbReference type="PANTHER" id="PTHR45789">
    <property type="entry name" value="FI18025P1"/>
    <property type="match status" value="1"/>
</dbReference>
<keyword evidence="1 3" id="KW-0238">DNA-binding</keyword>
<proteinExistence type="predicted"/>
<dbReference type="InterPro" id="IPR051356">
    <property type="entry name" value="SOX/SOX-like_TF"/>
</dbReference>
<dbReference type="PANTHER" id="PTHR45789:SF2">
    <property type="entry name" value="FI18025P1"/>
    <property type="match status" value="1"/>
</dbReference>
<evidence type="ECO:0000256" key="3">
    <source>
        <dbReference type="PROSITE-ProRule" id="PRU00267"/>
    </source>
</evidence>
<comment type="caution">
    <text evidence="5">The sequence shown here is derived from an EMBL/GenBank/DDBJ whole genome shotgun (WGS) entry which is preliminary data.</text>
</comment>
<dbReference type="InterPro" id="IPR009071">
    <property type="entry name" value="HMG_box_dom"/>
</dbReference>
<evidence type="ECO:0000313" key="5">
    <source>
        <dbReference type="EMBL" id="CAG8775140.1"/>
    </source>
</evidence>
<dbReference type="SUPFAM" id="SSF47095">
    <property type="entry name" value="HMG-box"/>
    <property type="match status" value="1"/>
</dbReference>
<keyword evidence="6" id="KW-1185">Reference proteome</keyword>
<reference evidence="5 6" key="1">
    <citation type="submission" date="2021-06" db="EMBL/GenBank/DDBJ databases">
        <authorList>
            <person name="Kallberg Y."/>
            <person name="Tangrot J."/>
            <person name="Rosling A."/>
        </authorList>
    </citation>
    <scope>NUCLEOTIDE SEQUENCE [LARGE SCALE GENOMIC DNA]</scope>
    <source>
        <strain evidence="5 6">120-4 pot B 10/14</strain>
    </source>
</reference>
<dbReference type="CDD" id="cd01389">
    <property type="entry name" value="HMG-box_ROX1-like"/>
    <property type="match status" value="1"/>
</dbReference>
<evidence type="ECO:0000313" key="6">
    <source>
        <dbReference type="Proteomes" id="UP000789901"/>
    </source>
</evidence>
<feature type="DNA-binding region" description="HMG box" evidence="3">
    <location>
        <begin position="73"/>
        <end position="141"/>
    </location>
</feature>
<accession>A0ABN7VIA2</accession>
<dbReference type="InterPro" id="IPR036910">
    <property type="entry name" value="HMG_box_dom_sf"/>
</dbReference>
<dbReference type="Proteomes" id="UP000789901">
    <property type="component" value="Unassembled WGS sequence"/>
</dbReference>
<dbReference type="PROSITE" id="PS50118">
    <property type="entry name" value="HMG_BOX_2"/>
    <property type="match status" value="1"/>
</dbReference>
<keyword evidence="2 3" id="KW-0539">Nucleus</keyword>
<evidence type="ECO:0000256" key="1">
    <source>
        <dbReference type="ARBA" id="ARBA00023125"/>
    </source>
</evidence>
<name>A0ABN7VIA2_GIGMA</name>
<dbReference type="SMART" id="SM00398">
    <property type="entry name" value="HMG"/>
    <property type="match status" value="1"/>
</dbReference>
<organism evidence="5 6">
    <name type="scientific">Gigaspora margarita</name>
    <dbReference type="NCBI Taxonomy" id="4874"/>
    <lineage>
        <taxon>Eukaryota</taxon>
        <taxon>Fungi</taxon>
        <taxon>Fungi incertae sedis</taxon>
        <taxon>Mucoromycota</taxon>
        <taxon>Glomeromycotina</taxon>
        <taxon>Glomeromycetes</taxon>
        <taxon>Diversisporales</taxon>
        <taxon>Gigasporaceae</taxon>
        <taxon>Gigaspora</taxon>
    </lineage>
</organism>
<feature type="domain" description="HMG box" evidence="4">
    <location>
        <begin position="73"/>
        <end position="141"/>
    </location>
</feature>
<dbReference type="Pfam" id="PF00505">
    <property type="entry name" value="HMG_box"/>
    <property type="match status" value="1"/>
</dbReference>